<dbReference type="SUPFAM" id="SSF52058">
    <property type="entry name" value="L domain-like"/>
    <property type="match status" value="1"/>
</dbReference>
<evidence type="ECO:0000313" key="2">
    <source>
        <dbReference type="EMBL" id="PVX57488.1"/>
    </source>
</evidence>
<gene>
    <name evidence="2" type="ORF">C7379_104105</name>
</gene>
<reference evidence="2 3" key="1">
    <citation type="submission" date="2018-05" db="EMBL/GenBank/DDBJ databases">
        <title>Genomic Encyclopedia of Type Strains, Phase IV (KMG-IV): sequencing the most valuable type-strain genomes for metagenomic binning, comparative biology and taxonomic classification.</title>
        <authorList>
            <person name="Goeker M."/>
        </authorList>
    </citation>
    <scope>NUCLEOTIDE SEQUENCE [LARGE SCALE GENOMIC DNA]</scope>
    <source>
        <strain evidence="2 3">DSM 100333</strain>
    </source>
</reference>
<evidence type="ECO:0000256" key="1">
    <source>
        <dbReference type="SAM" id="SignalP"/>
    </source>
</evidence>
<feature type="chain" id="PRO_5015594652" evidence="1">
    <location>
        <begin position="29"/>
        <end position="760"/>
    </location>
</feature>
<dbReference type="AlphaFoldDB" id="A0A2U0UIM1"/>
<dbReference type="Proteomes" id="UP000245870">
    <property type="component" value="Unassembled WGS sequence"/>
</dbReference>
<dbReference type="InterPro" id="IPR053139">
    <property type="entry name" value="Surface_bspA-like"/>
</dbReference>
<dbReference type="PANTHER" id="PTHR45661:SF3">
    <property type="entry name" value="IG-LIKE DOMAIN-CONTAINING PROTEIN"/>
    <property type="match status" value="1"/>
</dbReference>
<dbReference type="EMBL" id="QENY01000004">
    <property type="protein sequence ID" value="PVX57488.1"/>
    <property type="molecule type" value="Genomic_DNA"/>
</dbReference>
<accession>A0A2U0UIM1</accession>
<evidence type="ECO:0000313" key="3">
    <source>
        <dbReference type="Proteomes" id="UP000245870"/>
    </source>
</evidence>
<dbReference type="Pfam" id="PF13306">
    <property type="entry name" value="LRR_5"/>
    <property type="match status" value="2"/>
</dbReference>
<feature type="signal peptide" evidence="1">
    <location>
        <begin position="1"/>
        <end position="28"/>
    </location>
</feature>
<dbReference type="InterPro" id="IPR026906">
    <property type="entry name" value="LRR_5"/>
</dbReference>
<keyword evidence="1" id="KW-0732">Signal</keyword>
<organism evidence="2 3">
    <name type="scientific">Hallella colorans</name>
    <dbReference type="NCBI Taxonomy" id="1703337"/>
    <lineage>
        <taxon>Bacteria</taxon>
        <taxon>Pseudomonadati</taxon>
        <taxon>Bacteroidota</taxon>
        <taxon>Bacteroidia</taxon>
        <taxon>Bacteroidales</taxon>
        <taxon>Prevotellaceae</taxon>
        <taxon>Hallella</taxon>
    </lineage>
</organism>
<comment type="caution">
    <text evidence="2">The sequence shown here is derived from an EMBL/GenBank/DDBJ whole genome shotgun (WGS) entry which is preliminary data.</text>
</comment>
<name>A0A2U0UIM1_9BACT</name>
<dbReference type="PANTHER" id="PTHR45661">
    <property type="entry name" value="SURFACE ANTIGEN"/>
    <property type="match status" value="1"/>
</dbReference>
<protein>
    <submittedName>
        <fullName evidence="2">Leucine rich repeat (LRR) protein</fullName>
    </submittedName>
</protein>
<proteinExistence type="predicted"/>
<sequence length="760" mass="82853">MKQIYLLKTKRRGIFLALLLLMALPMAAQTAGNKFKVDGLNYIVLDAAKLTLKVLPETNYKQYTDTEGDAYSAYNGTLSGILDLTKPVSYNGKNWKVTEIGKRAFQLENITEVKLPDGMTRIGYKAFYKTASLTTIKFPSSLTVIETSAFSASGLTGTVTFPDNTFIGANAFQSCVKITSLDITKVQYLGSGCFRNCSGLSKVTVPLSAKIGQKLAATLSDYKLTGSANETSGEYAFADCYNLTEATIESGIATVPNHMFAYCGELKTVTVPTSVKSIGGGAFRQCFSLSSIDMPEVNSIGKEAFWGCFNLKGDLVLSNKVKNLGDLAFGYTSLTGVKWEGAAGCTIGNNVFTGCHFLEYVDLQTLTNPTVANNRLNRHTGTAIDNLAGGLLSRTIVYLPQGVTFTFKDGEDVNFVKSDGTCTKLSVQDGADYEFPVGFTATTAVYNKWEVFLWDDEVLIGEFNNENTYTGVNYSCDEYDYDNNIAPLITYRDFSGIKAGKNCFTMLLPYAIKKRPSGIRAYKLNYKGTYTTPVQGGAGAEYKEYYLFTSIPDESELEANKPYLLRVVDGKEHSSKDFGAANVEIAASGSTKVNDDGTEVTQTPSTSALRNVNAGTLKPQGFSPMNDQGYNFVGGTERLNNQLAVSLHTWLLNTDWMNIDVWRQVKSGSRPVFPGSDLQQEPATAAPFRGYIQVINNAPGGAKRFVILREDETTGIDNLQQGKPLTGAQRIYTLDGRYVGTSFDTLPSGIYVIKGKKIAK</sequence>
<dbReference type="Gene3D" id="3.80.10.10">
    <property type="entry name" value="Ribonuclease Inhibitor"/>
    <property type="match status" value="3"/>
</dbReference>
<dbReference type="InterPro" id="IPR032675">
    <property type="entry name" value="LRR_dom_sf"/>
</dbReference>
<keyword evidence="3" id="KW-1185">Reference proteome</keyword>